<dbReference type="Pfam" id="PF00144">
    <property type="entry name" value="Beta-lactamase"/>
    <property type="match status" value="1"/>
</dbReference>
<comment type="similarity">
    <text evidence="1">Belongs to the beta-lactamase family.</text>
</comment>
<dbReference type="OrthoDB" id="10250282at2759"/>
<evidence type="ECO:0000313" key="5">
    <source>
        <dbReference type="Proteomes" id="UP000053317"/>
    </source>
</evidence>
<dbReference type="PANTHER" id="PTHR22935">
    <property type="entry name" value="PENICILLIN-BINDING PROTEIN"/>
    <property type="match status" value="1"/>
</dbReference>
<dbReference type="Gene3D" id="3.40.710.10">
    <property type="entry name" value="DD-peptidase/beta-lactamase superfamily"/>
    <property type="match status" value="1"/>
</dbReference>
<dbReference type="Pfam" id="PF26335">
    <property type="entry name" value="ARB_00930_C"/>
    <property type="match status" value="1"/>
</dbReference>
<organism evidence="4 5">
    <name type="scientific">Phaeomoniella chlamydospora</name>
    <name type="common">Phaeoacremonium chlamydosporum</name>
    <dbReference type="NCBI Taxonomy" id="158046"/>
    <lineage>
        <taxon>Eukaryota</taxon>
        <taxon>Fungi</taxon>
        <taxon>Dikarya</taxon>
        <taxon>Ascomycota</taxon>
        <taxon>Pezizomycotina</taxon>
        <taxon>Eurotiomycetes</taxon>
        <taxon>Chaetothyriomycetidae</taxon>
        <taxon>Phaeomoniellales</taxon>
        <taxon>Phaeomoniellaceae</taxon>
        <taxon>Phaeomoniella</taxon>
    </lineage>
</organism>
<evidence type="ECO:0000259" key="2">
    <source>
        <dbReference type="Pfam" id="PF00144"/>
    </source>
</evidence>
<evidence type="ECO:0000259" key="3">
    <source>
        <dbReference type="Pfam" id="PF26335"/>
    </source>
</evidence>
<comment type="caution">
    <text evidence="4">The sequence shown here is derived from an EMBL/GenBank/DDBJ whole genome shotgun (WGS) entry which is preliminary data.</text>
</comment>
<evidence type="ECO:0000313" key="4">
    <source>
        <dbReference type="EMBL" id="KKY27065.1"/>
    </source>
</evidence>
<evidence type="ECO:0000256" key="1">
    <source>
        <dbReference type="ARBA" id="ARBA00038473"/>
    </source>
</evidence>
<feature type="domain" description="Beta-lactamase-related" evidence="2">
    <location>
        <begin position="108"/>
        <end position="416"/>
    </location>
</feature>
<dbReference type="InterPro" id="IPR001466">
    <property type="entry name" value="Beta-lactam-related"/>
</dbReference>
<accession>A0A0G2HF13</accession>
<reference evidence="4 5" key="1">
    <citation type="submission" date="2015-05" db="EMBL/GenBank/DDBJ databases">
        <title>Distinctive expansion of gene families associated with plant cell wall degradation and secondary metabolism in the genomes of grapevine trunk pathogens.</title>
        <authorList>
            <person name="Lawrence D.P."/>
            <person name="Travadon R."/>
            <person name="Rolshausen P.E."/>
            <person name="Baumgartner K."/>
        </authorList>
    </citation>
    <scope>NUCLEOTIDE SEQUENCE [LARGE SCALE GENOMIC DNA]</scope>
    <source>
        <strain evidence="4">UCRPC4</strain>
    </source>
</reference>
<keyword evidence="5" id="KW-1185">Reference proteome</keyword>
<gene>
    <name evidence="4" type="ORF">UCRPC4_g01290</name>
</gene>
<reference evidence="4 5" key="2">
    <citation type="submission" date="2015-05" db="EMBL/GenBank/DDBJ databases">
        <authorList>
            <person name="Morales-Cruz A."/>
            <person name="Amrine K.C."/>
            <person name="Cantu D."/>
        </authorList>
    </citation>
    <scope>NUCLEOTIDE SEQUENCE [LARGE SCALE GENOMIC DNA]</scope>
    <source>
        <strain evidence="4">UCRPC4</strain>
    </source>
</reference>
<protein>
    <submittedName>
        <fullName evidence="4">Putative beta-lactamase family protein</fullName>
    </submittedName>
</protein>
<dbReference type="AlphaFoldDB" id="A0A0G2HF13"/>
<sequence length="617" mass="68950">MRMFGRVICIIDNMTRLSRGVPLTVGLFAALIPGILGICSDPSPAFPLPKLDKNSVVLKEAFDNITASLNTINAKPEFNTSSFSIEVTTSEETLWTLYHTAINKDPARPGTEEVDGNSAYRIASISKAFTTLAIIQQHTAGNLSIDDTVDKYIAEFQQPQKGIIPWKNITLRTLASQLSGIPRECQVVAQSDLINELSNPAAFGLPNVATESLLSCDEYSDNYETPCTRDDLINNLQQRPPLYAPKQKSTYSNLNFELLGLVLENVTGLDYATYLEQFILGPLGMTNSSISKPKDDVAVLPKMDNYWDVDEGVQNPTGGIYSTSIDLSKFIRYILTHYNGLSPQFNWFHPHSFSTTVNSFYGMPWEMYRTDKILQHTRRPVTFVTKSGGLPGYASIIIMIPDYDLGLTILVGGAASLKTEIQEAIASPLLNAAESIAQSDLRIKYAGTYTASSLNSSIHLSHSPTKGLHLTTFISNGTNVLETLTSVFSSRTQNDPYRLQLIPTLLYQDEINKKGEIFRIIVVPEKTNPQTTFDAFCITDEDPYMYAGKPLMEVVFWNLDEGDLRHYQEVQLTGFRVKLFWDGDHEEEEEKEEIKKMENNIVGKLGKWKQIVLDSLR</sequence>
<dbReference type="PANTHER" id="PTHR22935:SF95">
    <property type="entry name" value="BETA-LACTAMASE-LIKE 1-RELATED"/>
    <property type="match status" value="1"/>
</dbReference>
<name>A0A0G2HF13_PHACM</name>
<dbReference type="InterPro" id="IPR058664">
    <property type="entry name" value="ARB_00930-like_C"/>
</dbReference>
<dbReference type="InterPro" id="IPR012338">
    <property type="entry name" value="Beta-lactam/transpept-like"/>
</dbReference>
<proteinExistence type="inferred from homology"/>
<dbReference type="InterPro" id="IPR051478">
    <property type="entry name" value="Beta-lactamase-like_AB/R"/>
</dbReference>
<dbReference type="EMBL" id="LCWF01000030">
    <property type="protein sequence ID" value="KKY27065.1"/>
    <property type="molecule type" value="Genomic_DNA"/>
</dbReference>
<dbReference type="Proteomes" id="UP000053317">
    <property type="component" value="Unassembled WGS sequence"/>
</dbReference>
<feature type="domain" description="Beta-lactamase-like ARB-00930-like C-terminal" evidence="3">
    <location>
        <begin position="438"/>
        <end position="579"/>
    </location>
</feature>
<dbReference type="SUPFAM" id="SSF56601">
    <property type="entry name" value="beta-lactamase/transpeptidase-like"/>
    <property type="match status" value="1"/>
</dbReference>